<evidence type="ECO:0000256" key="7">
    <source>
        <dbReference type="SAM" id="Phobius"/>
    </source>
</evidence>
<dbReference type="Pfam" id="PF04226">
    <property type="entry name" value="Transgly_assoc"/>
    <property type="match status" value="1"/>
</dbReference>
<keyword evidence="6 7" id="KW-0472">Membrane</keyword>
<gene>
    <name evidence="8" type="ORF">QYG89_06380</name>
</gene>
<comment type="subcellular location">
    <subcellularLocation>
        <location evidence="1">Cell membrane</location>
        <topology evidence="1">Multi-pass membrane protein</topology>
    </subcellularLocation>
</comment>
<evidence type="ECO:0000256" key="5">
    <source>
        <dbReference type="ARBA" id="ARBA00022989"/>
    </source>
</evidence>
<dbReference type="InterPro" id="IPR007341">
    <property type="entry name" value="Transgly_assoc"/>
</dbReference>
<reference evidence="8 9" key="1">
    <citation type="submission" date="2023-07" db="EMBL/GenBank/DDBJ databases">
        <title>Bacillus lucianemedeirus sp. nov, a new species isolated from an immunobiological production facility.</title>
        <authorList>
            <person name="Costa L.V."/>
            <person name="Miranda R.V.S.L."/>
            <person name="Brandao M.L.L."/>
            <person name="Reis C.M.F."/>
            <person name="Frazao A.M."/>
            <person name="Cruz F.V."/>
            <person name="Baio P.V.P."/>
            <person name="Veras J.F.C."/>
            <person name="Ramos J.N."/>
            <person name="Vieira V."/>
        </authorList>
    </citation>
    <scope>NUCLEOTIDE SEQUENCE [LARGE SCALE GENOMIC DNA]</scope>
    <source>
        <strain evidence="8 9">B190/17</strain>
    </source>
</reference>
<comment type="caution">
    <text evidence="8">The sequence shown here is derived from an EMBL/GenBank/DDBJ whole genome shotgun (WGS) entry which is preliminary data.</text>
</comment>
<keyword evidence="4 7" id="KW-0812">Transmembrane</keyword>
<dbReference type="EMBL" id="JAUIYO010000003">
    <property type="protein sequence ID" value="MFK2825312.1"/>
    <property type="molecule type" value="Genomic_DNA"/>
</dbReference>
<protein>
    <submittedName>
        <fullName evidence="8">GlsB/YeaQ/YmgE family stress response membrane protein</fullName>
    </submittedName>
</protein>
<sequence length="80" mass="8189">MDLLLMLIMATVIGAIGSALVDGDMPGGIIGAMVAGFVGAWLGSQLFGVWGPVFAGFAIVPAIIGAAAFVFVLRLLVKRR</sequence>
<accession>A0ABW8I732</accession>
<evidence type="ECO:0000256" key="2">
    <source>
        <dbReference type="ARBA" id="ARBA00011006"/>
    </source>
</evidence>
<dbReference type="PANTHER" id="PTHR33884">
    <property type="entry name" value="UPF0410 PROTEIN YMGE"/>
    <property type="match status" value="1"/>
</dbReference>
<evidence type="ECO:0000256" key="1">
    <source>
        <dbReference type="ARBA" id="ARBA00004651"/>
    </source>
</evidence>
<proteinExistence type="inferred from homology"/>
<keyword evidence="3" id="KW-1003">Cell membrane</keyword>
<organism evidence="8 9">
    <name type="scientific">Bacillus lumedeiriae</name>
    <dbReference type="NCBI Taxonomy" id="3058829"/>
    <lineage>
        <taxon>Bacteria</taxon>
        <taxon>Bacillati</taxon>
        <taxon>Bacillota</taxon>
        <taxon>Bacilli</taxon>
        <taxon>Bacillales</taxon>
        <taxon>Bacillaceae</taxon>
        <taxon>Bacillus</taxon>
    </lineage>
</organism>
<evidence type="ECO:0000256" key="3">
    <source>
        <dbReference type="ARBA" id="ARBA00022475"/>
    </source>
</evidence>
<evidence type="ECO:0000313" key="8">
    <source>
        <dbReference type="EMBL" id="MFK2825312.1"/>
    </source>
</evidence>
<dbReference type="PANTHER" id="PTHR33884:SF3">
    <property type="entry name" value="UPF0410 PROTEIN YMGE"/>
    <property type="match status" value="1"/>
</dbReference>
<name>A0ABW8I732_9BACI</name>
<feature type="transmembrane region" description="Helical" evidence="7">
    <location>
        <begin position="47"/>
        <end position="77"/>
    </location>
</feature>
<evidence type="ECO:0000256" key="4">
    <source>
        <dbReference type="ARBA" id="ARBA00022692"/>
    </source>
</evidence>
<comment type="similarity">
    <text evidence="2">Belongs to the UPF0410 family.</text>
</comment>
<keyword evidence="9" id="KW-1185">Reference proteome</keyword>
<evidence type="ECO:0000256" key="6">
    <source>
        <dbReference type="ARBA" id="ARBA00023136"/>
    </source>
</evidence>
<evidence type="ECO:0000313" key="9">
    <source>
        <dbReference type="Proteomes" id="UP001619911"/>
    </source>
</evidence>
<keyword evidence="5 7" id="KW-1133">Transmembrane helix</keyword>
<dbReference type="Proteomes" id="UP001619911">
    <property type="component" value="Unassembled WGS sequence"/>
</dbReference>